<evidence type="ECO:0000313" key="3">
    <source>
        <dbReference type="Proteomes" id="UP001597212"/>
    </source>
</evidence>
<accession>A0ABW4CTU5</accession>
<dbReference type="RefSeq" id="WP_164506194.1">
    <property type="nucleotide sequence ID" value="NZ_JBHTOK010000005.1"/>
</dbReference>
<evidence type="ECO:0000313" key="2">
    <source>
        <dbReference type="EMBL" id="MFD1440001.1"/>
    </source>
</evidence>
<protein>
    <submittedName>
        <fullName evidence="2">Helix-turn-helix domain-containing protein</fullName>
    </submittedName>
</protein>
<organism evidence="2 3">
    <name type="scientific">Lacticaseibacillus hegangensis</name>
    <dbReference type="NCBI Taxonomy" id="2486010"/>
    <lineage>
        <taxon>Bacteria</taxon>
        <taxon>Bacillati</taxon>
        <taxon>Bacillota</taxon>
        <taxon>Bacilli</taxon>
        <taxon>Lactobacillales</taxon>
        <taxon>Lactobacillaceae</taxon>
        <taxon>Lacticaseibacillus</taxon>
    </lineage>
</organism>
<gene>
    <name evidence="2" type="ORF">ACFQ5K_01165</name>
</gene>
<feature type="domain" description="HTH cro/C1-type" evidence="1">
    <location>
        <begin position="21"/>
        <end position="75"/>
    </location>
</feature>
<proteinExistence type="predicted"/>
<dbReference type="Pfam" id="PF01381">
    <property type="entry name" value="HTH_3"/>
    <property type="match status" value="1"/>
</dbReference>
<keyword evidence="3" id="KW-1185">Reference proteome</keyword>
<dbReference type="CDD" id="cd00093">
    <property type="entry name" value="HTH_XRE"/>
    <property type="match status" value="1"/>
</dbReference>
<name>A0ABW4CTU5_9LACO</name>
<dbReference type="Proteomes" id="UP001597212">
    <property type="component" value="Unassembled WGS sequence"/>
</dbReference>
<dbReference type="SUPFAM" id="SSF47413">
    <property type="entry name" value="lambda repressor-like DNA-binding domains"/>
    <property type="match status" value="1"/>
</dbReference>
<comment type="caution">
    <text evidence="2">The sequence shown here is derived from an EMBL/GenBank/DDBJ whole genome shotgun (WGS) entry which is preliminary data.</text>
</comment>
<reference evidence="3" key="1">
    <citation type="journal article" date="2019" name="Int. J. Syst. Evol. Microbiol.">
        <title>The Global Catalogue of Microorganisms (GCM) 10K type strain sequencing project: providing services to taxonomists for standard genome sequencing and annotation.</title>
        <authorList>
            <consortium name="The Broad Institute Genomics Platform"/>
            <consortium name="The Broad Institute Genome Sequencing Center for Infectious Disease"/>
            <person name="Wu L."/>
            <person name="Ma J."/>
        </authorList>
    </citation>
    <scope>NUCLEOTIDE SEQUENCE [LARGE SCALE GENOMIC DNA]</scope>
    <source>
        <strain evidence="3">CCM 8912</strain>
    </source>
</reference>
<dbReference type="PROSITE" id="PS50943">
    <property type="entry name" value="HTH_CROC1"/>
    <property type="match status" value="1"/>
</dbReference>
<dbReference type="InterPro" id="IPR001387">
    <property type="entry name" value="Cro/C1-type_HTH"/>
</dbReference>
<dbReference type="Gene3D" id="1.10.260.40">
    <property type="entry name" value="lambda repressor-like DNA-binding domains"/>
    <property type="match status" value="1"/>
</dbReference>
<dbReference type="InterPro" id="IPR010982">
    <property type="entry name" value="Lambda_DNA-bd_dom_sf"/>
</dbReference>
<sequence length="126" mass="13657">MARHPETPQEIANKAIISKHLNALLLARGTTQAKVSDVTHIPRSTLTGYFKGTTTPSATNASKLAAFFGVSRDQIDPRYGKPASAGVVDLADDSSPILYQGKPLSPREMLLIRHTLDQARRSSAFK</sequence>
<dbReference type="SMART" id="SM00530">
    <property type="entry name" value="HTH_XRE"/>
    <property type="match status" value="1"/>
</dbReference>
<evidence type="ECO:0000259" key="1">
    <source>
        <dbReference type="PROSITE" id="PS50943"/>
    </source>
</evidence>
<dbReference type="EMBL" id="JBHTOK010000005">
    <property type="protein sequence ID" value="MFD1440001.1"/>
    <property type="molecule type" value="Genomic_DNA"/>
</dbReference>